<organism evidence="3 4">
    <name type="scientific">Sutterella massiliensis</name>
    <dbReference type="NCBI Taxonomy" id="1816689"/>
    <lineage>
        <taxon>Bacteria</taxon>
        <taxon>Pseudomonadati</taxon>
        <taxon>Pseudomonadota</taxon>
        <taxon>Betaproteobacteria</taxon>
        <taxon>Burkholderiales</taxon>
        <taxon>Sutterellaceae</taxon>
        <taxon>Sutterella</taxon>
    </lineage>
</organism>
<keyword evidence="2" id="KW-0732">Signal</keyword>
<protein>
    <recommendedName>
        <fullName evidence="5">Lipoprotein</fullName>
    </recommendedName>
</protein>
<dbReference type="EMBL" id="JACJJC010000009">
    <property type="protein sequence ID" value="MBM6704221.1"/>
    <property type="molecule type" value="Genomic_DNA"/>
</dbReference>
<accession>A0ABS2DS93</accession>
<name>A0ABS2DS93_9BURK</name>
<sequence>MMKHVPFLRTLPAAAALVLLSGCSTMSDISTALNPFSDEKPEAAVAMQSAAAPEDKTARTAVTADATPEYDAAASRALNILRFHYATQVKDLPSDHVADAGHPLPELLKSAEPSDFGSSYRDYFSPSAIADFFGKAAANVLHSEDMKPHLLGFIPVTEAQTREDAERRFIEKSADAICRSAASLGFKVAGEPRGYRLEGMIESASELKVTLVNPDLGCPAPTVRNASGKTRANPMKPPAEHHPACDVHLRVNGMDDAASPVVMRPSWLLASAADKLEDDVGEIAVRRFGEGVYIAFKHPASAKLTDDELYTALSRELPQGWQIYLPPKPLKKREASDANSGSANDKGTCFHAPLMLEQGNTVVFEVPTLR</sequence>
<evidence type="ECO:0000256" key="1">
    <source>
        <dbReference type="SAM" id="MobiDB-lite"/>
    </source>
</evidence>
<keyword evidence="4" id="KW-1185">Reference proteome</keyword>
<gene>
    <name evidence="3" type="ORF">H6A60_06955</name>
</gene>
<dbReference type="PROSITE" id="PS51257">
    <property type="entry name" value="PROKAR_LIPOPROTEIN"/>
    <property type="match status" value="1"/>
</dbReference>
<evidence type="ECO:0000256" key="2">
    <source>
        <dbReference type="SAM" id="SignalP"/>
    </source>
</evidence>
<dbReference type="RefSeq" id="WP_205102712.1">
    <property type="nucleotide sequence ID" value="NZ_JACJJC010000009.1"/>
</dbReference>
<evidence type="ECO:0008006" key="5">
    <source>
        <dbReference type="Google" id="ProtNLM"/>
    </source>
</evidence>
<dbReference type="Proteomes" id="UP000715095">
    <property type="component" value="Unassembled WGS sequence"/>
</dbReference>
<evidence type="ECO:0000313" key="4">
    <source>
        <dbReference type="Proteomes" id="UP000715095"/>
    </source>
</evidence>
<reference evidence="3 4" key="1">
    <citation type="journal article" date="2021" name="Sci. Rep.">
        <title>The distribution of antibiotic resistance genes in chicken gut microbiota commensals.</title>
        <authorList>
            <person name="Juricova H."/>
            <person name="Matiasovicova J."/>
            <person name="Kubasova T."/>
            <person name="Cejkova D."/>
            <person name="Rychlik I."/>
        </authorList>
    </citation>
    <scope>NUCLEOTIDE SEQUENCE [LARGE SCALE GENOMIC DNA]</scope>
    <source>
        <strain evidence="3 4">An829</strain>
    </source>
</reference>
<feature type="region of interest" description="Disordered" evidence="1">
    <location>
        <begin position="220"/>
        <end position="241"/>
    </location>
</feature>
<evidence type="ECO:0000313" key="3">
    <source>
        <dbReference type="EMBL" id="MBM6704221.1"/>
    </source>
</evidence>
<proteinExistence type="predicted"/>
<feature type="chain" id="PRO_5045794769" description="Lipoprotein" evidence="2">
    <location>
        <begin position="27"/>
        <end position="370"/>
    </location>
</feature>
<comment type="caution">
    <text evidence="3">The sequence shown here is derived from an EMBL/GenBank/DDBJ whole genome shotgun (WGS) entry which is preliminary data.</text>
</comment>
<feature type="signal peptide" evidence="2">
    <location>
        <begin position="1"/>
        <end position="26"/>
    </location>
</feature>